<dbReference type="KEGG" id="ahat:ADCFC_20120"/>
<protein>
    <recommendedName>
        <fullName evidence="3">Fido domain-containing protein</fullName>
    </recommendedName>
</protein>
<accession>A0A6F8SMZ1</accession>
<dbReference type="Proteomes" id="UP000501727">
    <property type="component" value="Chromosome"/>
</dbReference>
<keyword evidence="2" id="KW-1185">Reference proteome</keyword>
<organism evidence="1 2">
    <name type="scientific">Adlercreutzia hattorii</name>
    <dbReference type="NCBI Taxonomy" id="2707299"/>
    <lineage>
        <taxon>Bacteria</taxon>
        <taxon>Bacillati</taxon>
        <taxon>Actinomycetota</taxon>
        <taxon>Coriobacteriia</taxon>
        <taxon>Eggerthellales</taxon>
        <taxon>Eggerthellaceae</taxon>
        <taxon>Adlercreutzia</taxon>
    </lineage>
</organism>
<reference evidence="2" key="1">
    <citation type="journal article" date="2020" name="Microbiol. Resour. Announc.">
        <title>Complete Genome Sequence of Adlercreutzia sp. Strain 8CFCBH1, a Potent Producer of Equol, Isolated from Healthy Japanese Feces.</title>
        <authorList>
            <person name="Ogata Y."/>
            <person name="Sakamoto M."/>
            <person name="Ohkuma M."/>
            <person name="Hattori M."/>
            <person name="Suda W."/>
        </authorList>
    </citation>
    <scope>NUCLEOTIDE SEQUENCE [LARGE SCALE GENOMIC DNA]</scope>
    <source>
        <strain evidence="2">8CFCBH1</strain>
    </source>
</reference>
<reference evidence="2" key="2">
    <citation type="submission" date="2020-03" db="EMBL/GenBank/DDBJ databases">
        <title>Complete Genome Sequence of Adlercreutzia sp. strain 8CFCBH1 Producing Equol, Isolated from Healthy Japanese Feces.</title>
        <authorList>
            <person name="Ogata Y."/>
            <person name="Sakamoto M."/>
            <person name="Ohkuma M."/>
            <person name="Hattori M."/>
            <person name="Suda W."/>
        </authorList>
    </citation>
    <scope>NUCLEOTIDE SEQUENCE [LARGE SCALE GENOMIC DNA]</scope>
    <source>
        <strain evidence="2">8CFCBH1</strain>
    </source>
</reference>
<dbReference type="AlphaFoldDB" id="A0A6F8SMZ1"/>
<evidence type="ECO:0008006" key="3">
    <source>
        <dbReference type="Google" id="ProtNLM"/>
    </source>
</evidence>
<evidence type="ECO:0000313" key="1">
    <source>
        <dbReference type="EMBL" id="BCA89393.1"/>
    </source>
</evidence>
<evidence type="ECO:0000313" key="2">
    <source>
        <dbReference type="Proteomes" id="UP000501727"/>
    </source>
</evidence>
<gene>
    <name evidence="1" type="ORF">ADCFC_18900</name>
</gene>
<name>A0A6F8SMZ1_9ACTN</name>
<proteinExistence type="predicted"/>
<sequence>MAGKSAMRGKTEAVPRSTKATKRLSVDELVAFMSLPIFYELRTAVDVGILLFDDLDEYDLPEGYSKEDIWRILLAVRKQAAVFVPEDPERTADMWMVTTSSLSFNTEMLEVRSKEDSSLARSLKDMQGSPFVTRFIERTLVRGLADEGIAVDEERVHELFAGAPPLTSLDQLVANYFRLSSDCDSLARRAVTHGLIETLYYELSEGVDLSELPERVLAPLDPRLAPPESQVLMDLVCQRACAAGDDMRFGPVLRLLNISWFFRYFNVLPRLNVLVGLLLRNILALKWGFPVLSWIPEGFDPTLAEAPVDAARYEAVFESWSTDYGFGFDFTPYFELNVCLYLRELEGLAASITYLEQLNEQIERIFESHINARQKSILVALCREPGALLRIAPHQRAFRIAYGTARADFLGLEREGYLVREQEGRAFAFRAHPDLQEKIVQLGAAVVGSAEASLDATPLVVS</sequence>
<dbReference type="EMBL" id="AP022829">
    <property type="protein sequence ID" value="BCA89393.1"/>
    <property type="molecule type" value="Genomic_DNA"/>
</dbReference>